<evidence type="ECO:0000313" key="3">
    <source>
        <dbReference type="Proteomes" id="UP000245699"/>
    </source>
</evidence>
<dbReference type="EMBL" id="MBFT01000707">
    <property type="protein sequence ID" value="PVU87692.1"/>
    <property type="molecule type" value="Genomic_DNA"/>
</dbReference>
<dbReference type="Proteomes" id="UP000245699">
    <property type="component" value="Unassembled WGS sequence"/>
</dbReference>
<dbReference type="STRING" id="61424.A0A2T9Y5R9"/>
<dbReference type="OrthoDB" id="5765217at2759"/>
<accession>A0A2T9Y5R9</accession>
<dbReference type="AlphaFoldDB" id="A0A2T9Y5R9"/>
<evidence type="ECO:0000313" key="2">
    <source>
        <dbReference type="EMBL" id="PVU87692.1"/>
    </source>
</evidence>
<comment type="caution">
    <text evidence="2">The sequence shown here is derived from an EMBL/GenBank/DDBJ whole genome shotgun (WGS) entry which is preliminary data.</text>
</comment>
<reference evidence="2 3" key="1">
    <citation type="journal article" date="2018" name="MBio">
        <title>Comparative Genomics Reveals the Core Gene Toolbox for the Fungus-Insect Symbiosis.</title>
        <authorList>
            <person name="Wang Y."/>
            <person name="Stata M."/>
            <person name="Wang W."/>
            <person name="Stajich J.E."/>
            <person name="White M.M."/>
            <person name="Moncalvo J.M."/>
        </authorList>
    </citation>
    <scope>NUCLEOTIDE SEQUENCE [LARGE SCALE GENOMIC DNA]</scope>
    <source>
        <strain evidence="2 3">AUS-77-4</strain>
    </source>
</reference>
<proteinExistence type="predicted"/>
<feature type="region of interest" description="Disordered" evidence="1">
    <location>
        <begin position="1"/>
        <end position="38"/>
    </location>
</feature>
<protein>
    <submittedName>
        <fullName evidence="2">Uncharacterized protein</fullName>
    </submittedName>
</protein>
<evidence type="ECO:0000256" key="1">
    <source>
        <dbReference type="SAM" id="MobiDB-lite"/>
    </source>
</evidence>
<name>A0A2T9Y5R9_9FUNG</name>
<feature type="compositionally biased region" description="Low complexity" evidence="1">
    <location>
        <begin position="7"/>
        <end position="18"/>
    </location>
</feature>
<organism evidence="2 3">
    <name type="scientific">Furculomyces boomerangus</name>
    <dbReference type="NCBI Taxonomy" id="61424"/>
    <lineage>
        <taxon>Eukaryota</taxon>
        <taxon>Fungi</taxon>
        <taxon>Fungi incertae sedis</taxon>
        <taxon>Zoopagomycota</taxon>
        <taxon>Kickxellomycotina</taxon>
        <taxon>Harpellomycetes</taxon>
        <taxon>Harpellales</taxon>
        <taxon>Harpellaceae</taxon>
        <taxon>Furculomyces</taxon>
    </lineage>
</organism>
<keyword evidence="3" id="KW-1185">Reference proteome</keyword>
<gene>
    <name evidence="2" type="ORF">BB559_005931</name>
</gene>
<sequence length="363" mass="40864">MPNLEDPSSSGTPSSNTTLDTKAAGMPSVSPGSTNASIFTGTSIEHEDESSLEDLELLIAKGFGITNFEEFLYSFEYISTKLENSSSLLPNTKSKIMLRATPNLILEKIGPHIYSDAGVLADFSTMVTKIRNEVKFLERMSKLKREVATESSKKNFPVTSKIQSKGVHFSHTKFSLFKTELKSNAANPPNNIQELMSKMNAMTLAIKRIEDRDRGKQSSINSTRYTLKCAYCYGGHAKRECKDLDKMHQSVCTQKTRSNGKLVYVDTKSPQERQEQISVGVNSILNEEKFINLVRAYTASRGKNSAENRFVPYKEALKETPKRTYTKRKNKNLLQLNQNLEKTKTLQELYCLEAHRQKRNACG</sequence>